<dbReference type="Proteomes" id="UP001595839">
    <property type="component" value="Unassembled WGS sequence"/>
</dbReference>
<dbReference type="RefSeq" id="WP_381187225.1">
    <property type="nucleotide sequence ID" value="NZ_JBHSFK010000070.1"/>
</dbReference>
<proteinExistence type="predicted"/>
<accession>A0ABV9B7S0</accession>
<protein>
    <submittedName>
        <fullName evidence="2">Uncharacterized protein</fullName>
    </submittedName>
</protein>
<comment type="caution">
    <text evidence="2">The sequence shown here is derived from an EMBL/GenBank/DDBJ whole genome shotgun (WGS) entry which is preliminary data.</text>
</comment>
<name>A0ABV9B7S0_9ACTN</name>
<evidence type="ECO:0000313" key="3">
    <source>
        <dbReference type="Proteomes" id="UP001595839"/>
    </source>
</evidence>
<dbReference type="EMBL" id="JBHSFK010000070">
    <property type="protein sequence ID" value="MFC4508177.1"/>
    <property type="molecule type" value="Genomic_DNA"/>
</dbReference>
<feature type="compositionally biased region" description="Basic and acidic residues" evidence="1">
    <location>
        <begin position="103"/>
        <end position="114"/>
    </location>
</feature>
<feature type="region of interest" description="Disordered" evidence="1">
    <location>
        <begin position="95"/>
        <end position="127"/>
    </location>
</feature>
<reference evidence="3" key="1">
    <citation type="journal article" date="2019" name="Int. J. Syst. Evol. Microbiol.">
        <title>The Global Catalogue of Microorganisms (GCM) 10K type strain sequencing project: providing services to taxonomists for standard genome sequencing and annotation.</title>
        <authorList>
            <consortium name="The Broad Institute Genomics Platform"/>
            <consortium name="The Broad Institute Genome Sequencing Center for Infectious Disease"/>
            <person name="Wu L."/>
            <person name="Ma J."/>
        </authorList>
    </citation>
    <scope>NUCLEOTIDE SEQUENCE [LARGE SCALE GENOMIC DNA]</scope>
    <source>
        <strain evidence="3">CGMCC 4.7177</strain>
    </source>
</reference>
<keyword evidence="3" id="KW-1185">Reference proteome</keyword>
<evidence type="ECO:0000313" key="2">
    <source>
        <dbReference type="EMBL" id="MFC4508177.1"/>
    </source>
</evidence>
<organism evidence="2 3">
    <name type="scientific">Streptomyces vulcanius</name>
    <dbReference type="NCBI Taxonomy" id="1441876"/>
    <lineage>
        <taxon>Bacteria</taxon>
        <taxon>Bacillati</taxon>
        <taxon>Actinomycetota</taxon>
        <taxon>Actinomycetes</taxon>
        <taxon>Kitasatosporales</taxon>
        <taxon>Streptomycetaceae</taxon>
        <taxon>Streptomyces</taxon>
    </lineage>
</organism>
<evidence type="ECO:0000256" key="1">
    <source>
        <dbReference type="SAM" id="MobiDB-lite"/>
    </source>
</evidence>
<sequence>MINAGQPFRADLPRLGRCTKQMLGLSNEVVSMFDDFEAGVRLFSPWTGDGTDQSSIQFQQDWHQRNTDIGEIALSYQQAVDGMVDGTFTSMRGIKGTSEFAQDEIRDHRSRTEGVMDDTDSDSGSRH</sequence>
<gene>
    <name evidence="2" type="ORF">ACFPIH_53830</name>
</gene>